<dbReference type="EMBL" id="GGFL01014007">
    <property type="protein sequence ID" value="MBW78185.1"/>
    <property type="molecule type" value="Transcribed_RNA"/>
</dbReference>
<accession>A0A2M4DKY5</accession>
<feature type="region of interest" description="Disordered" evidence="1">
    <location>
        <begin position="54"/>
        <end position="75"/>
    </location>
</feature>
<sequence length="75" mass="8586">MLFAMMFAFGDQWLLPVMSKDETQARIQTAGYLQAHKEWLISICSQIMQMRNGKEATEEGTETHKKNTNTGTQEC</sequence>
<evidence type="ECO:0000256" key="1">
    <source>
        <dbReference type="SAM" id="MobiDB-lite"/>
    </source>
</evidence>
<protein>
    <submittedName>
        <fullName evidence="2">Putative secreted protein</fullName>
    </submittedName>
</protein>
<organism evidence="2">
    <name type="scientific">Anopheles darlingi</name>
    <name type="common">Mosquito</name>
    <dbReference type="NCBI Taxonomy" id="43151"/>
    <lineage>
        <taxon>Eukaryota</taxon>
        <taxon>Metazoa</taxon>
        <taxon>Ecdysozoa</taxon>
        <taxon>Arthropoda</taxon>
        <taxon>Hexapoda</taxon>
        <taxon>Insecta</taxon>
        <taxon>Pterygota</taxon>
        <taxon>Neoptera</taxon>
        <taxon>Endopterygota</taxon>
        <taxon>Diptera</taxon>
        <taxon>Nematocera</taxon>
        <taxon>Culicoidea</taxon>
        <taxon>Culicidae</taxon>
        <taxon>Anophelinae</taxon>
        <taxon>Anopheles</taxon>
    </lineage>
</organism>
<reference evidence="2" key="1">
    <citation type="submission" date="2018-01" db="EMBL/GenBank/DDBJ databases">
        <title>An insight into the sialome of Amazonian anophelines.</title>
        <authorList>
            <person name="Ribeiro J.M."/>
            <person name="Scarpassa V."/>
            <person name="Calvo E."/>
        </authorList>
    </citation>
    <scope>NUCLEOTIDE SEQUENCE</scope>
</reference>
<proteinExistence type="predicted"/>
<name>A0A2M4DKY5_ANODA</name>
<dbReference type="AlphaFoldDB" id="A0A2M4DKY5"/>
<evidence type="ECO:0000313" key="2">
    <source>
        <dbReference type="EMBL" id="MBW78185.1"/>
    </source>
</evidence>
<feature type="compositionally biased region" description="Basic and acidic residues" evidence="1">
    <location>
        <begin position="54"/>
        <end position="65"/>
    </location>
</feature>